<dbReference type="OrthoDB" id="283424at2759"/>
<organism evidence="2 3">
    <name type="scientific">Coniella lustricola</name>
    <dbReference type="NCBI Taxonomy" id="2025994"/>
    <lineage>
        <taxon>Eukaryota</taxon>
        <taxon>Fungi</taxon>
        <taxon>Dikarya</taxon>
        <taxon>Ascomycota</taxon>
        <taxon>Pezizomycotina</taxon>
        <taxon>Sordariomycetes</taxon>
        <taxon>Sordariomycetidae</taxon>
        <taxon>Diaporthales</taxon>
        <taxon>Schizoparmaceae</taxon>
        <taxon>Coniella</taxon>
    </lineage>
</organism>
<reference evidence="2 3" key="1">
    <citation type="journal article" date="2018" name="Mycol. Prog.">
        <title>Coniella lustricola, a new species from submerged detritus.</title>
        <authorList>
            <person name="Raudabaugh D.B."/>
            <person name="Iturriaga T."/>
            <person name="Carver A."/>
            <person name="Mondo S."/>
            <person name="Pangilinan J."/>
            <person name="Lipzen A."/>
            <person name="He G."/>
            <person name="Amirebrahimi M."/>
            <person name="Grigoriev I.V."/>
            <person name="Miller A.N."/>
        </authorList>
    </citation>
    <scope>NUCLEOTIDE SEQUENCE [LARGE SCALE GENOMIC DNA]</scope>
    <source>
        <strain evidence="2 3">B22-T-1</strain>
    </source>
</reference>
<dbReference type="PANTHER" id="PTHR13490">
    <property type="entry name" value="MITOCHONDRIAL 28S RIBOSOMAL PROTEIN S28"/>
    <property type="match status" value="1"/>
</dbReference>
<keyword evidence="3" id="KW-1185">Reference proteome</keyword>
<evidence type="ECO:0000313" key="2">
    <source>
        <dbReference type="EMBL" id="PSR99021.1"/>
    </source>
</evidence>
<accession>A0A2T3AI32</accession>
<name>A0A2T3AI32_9PEZI</name>
<feature type="domain" description="Small ribosomal subunit protein mS35 mitochondrial conserved" evidence="1">
    <location>
        <begin position="105"/>
        <end position="224"/>
    </location>
</feature>
<sequence>MVEDGDQAVLERDLAAVPDYELGKEASAISELTYPLRVLPKLNRNSFWDEDEPDPDLVSGEDTDEFKEDDMTEMAHAKLDEIREQRAYARIAIWEMPLLSQYAKPFVPPTAEQPLRFRYTSYMGEYHPAEKKVVVEFSPADFGLTEGQQLKMIKLAGARFNPAKRTIKMSSESFEHQAQNKRYLAETVEKLVADAKDPTDDFADVPLDMRHYKIKTKPKFPKEWRMSEERMEQIKDYRNEVKRIEDYKKVTDKLIDGTVIINKSLSKPRTPKAVPELVAVRPQRQPRARP</sequence>
<dbReference type="GO" id="GO:0005763">
    <property type="term" value="C:mitochondrial small ribosomal subunit"/>
    <property type="evidence" value="ECO:0007669"/>
    <property type="project" value="TreeGrafter"/>
</dbReference>
<protein>
    <submittedName>
        <fullName evidence="2">Mitochondrial ribosomal subunit protein-domain-containing protein</fullName>
    </submittedName>
</protein>
<dbReference type="InParanoid" id="A0A2T3AI32"/>
<dbReference type="AlphaFoldDB" id="A0A2T3AI32"/>
<evidence type="ECO:0000259" key="1">
    <source>
        <dbReference type="Pfam" id="PF10213"/>
    </source>
</evidence>
<dbReference type="Pfam" id="PF10213">
    <property type="entry name" value="MRP-S28"/>
    <property type="match status" value="1"/>
</dbReference>
<gene>
    <name evidence="2" type="ORF">BD289DRAFT_361710</name>
</gene>
<dbReference type="EMBL" id="KZ678387">
    <property type="protein sequence ID" value="PSR99021.1"/>
    <property type="molecule type" value="Genomic_DNA"/>
</dbReference>
<dbReference type="Proteomes" id="UP000241462">
    <property type="component" value="Unassembled WGS sequence"/>
</dbReference>
<dbReference type="GO" id="GO:0032543">
    <property type="term" value="P:mitochondrial translation"/>
    <property type="evidence" value="ECO:0007669"/>
    <property type="project" value="InterPro"/>
</dbReference>
<dbReference type="InterPro" id="IPR039848">
    <property type="entry name" value="Ribosomal_mS35_mt"/>
</dbReference>
<dbReference type="GO" id="GO:0003735">
    <property type="term" value="F:structural constituent of ribosome"/>
    <property type="evidence" value="ECO:0007669"/>
    <property type="project" value="InterPro"/>
</dbReference>
<dbReference type="PANTHER" id="PTHR13490:SF0">
    <property type="entry name" value="SMALL RIBOSOMAL SUBUNIT PROTEIN MS35"/>
    <property type="match status" value="1"/>
</dbReference>
<dbReference type="STRING" id="2025994.A0A2T3AI32"/>
<dbReference type="InterPro" id="IPR019349">
    <property type="entry name" value="Ribosomal_mS35_mit"/>
</dbReference>
<dbReference type="FunCoup" id="A0A2T3AI32">
    <property type="interactions" value="107"/>
</dbReference>
<proteinExistence type="predicted"/>
<evidence type="ECO:0000313" key="3">
    <source>
        <dbReference type="Proteomes" id="UP000241462"/>
    </source>
</evidence>